<feature type="domain" description="Tripartite ATP-independent periplasmic transporters DctQ component" evidence="10">
    <location>
        <begin position="24"/>
        <end position="156"/>
    </location>
</feature>
<keyword evidence="7 9" id="KW-0472">Membrane</keyword>
<comment type="subcellular location">
    <subcellularLocation>
        <location evidence="1 9">Cell inner membrane</location>
        <topology evidence="1 9">Multi-pass membrane protein</topology>
    </subcellularLocation>
</comment>
<proteinExistence type="inferred from homology"/>
<keyword evidence="2 9" id="KW-0813">Transport</keyword>
<comment type="subunit">
    <text evidence="9">The complex comprises the extracytoplasmic solute receptor protein and the two transmembrane proteins.</text>
</comment>
<dbReference type="GO" id="GO:0005886">
    <property type="term" value="C:plasma membrane"/>
    <property type="evidence" value="ECO:0007669"/>
    <property type="project" value="UniProtKB-SubCell"/>
</dbReference>
<evidence type="ECO:0000256" key="5">
    <source>
        <dbReference type="ARBA" id="ARBA00022692"/>
    </source>
</evidence>
<feature type="transmembrane region" description="Helical" evidence="9">
    <location>
        <begin position="129"/>
        <end position="152"/>
    </location>
</feature>
<evidence type="ECO:0000256" key="6">
    <source>
        <dbReference type="ARBA" id="ARBA00022989"/>
    </source>
</evidence>
<evidence type="ECO:0000259" key="10">
    <source>
        <dbReference type="Pfam" id="PF04290"/>
    </source>
</evidence>
<dbReference type="InterPro" id="IPR007387">
    <property type="entry name" value="TRAP_DctQ"/>
</dbReference>
<keyword evidence="5 9" id="KW-0812">Transmembrane</keyword>
<dbReference type="Pfam" id="PF04290">
    <property type="entry name" value="DctQ"/>
    <property type="match status" value="1"/>
</dbReference>
<feature type="transmembrane region" description="Helical" evidence="9">
    <location>
        <begin position="12"/>
        <end position="34"/>
    </location>
</feature>
<keyword evidence="4 9" id="KW-0997">Cell inner membrane</keyword>
<comment type="similarity">
    <text evidence="8 9">Belongs to the TRAP transporter small permease family.</text>
</comment>
<keyword evidence="3" id="KW-1003">Cell membrane</keyword>
<accession>A0AAW5R319</accession>
<dbReference type="RefSeq" id="WP_261617816.1">
    <property type="nucleotide sequence ID" value="NZ_JALIDZ010000011.1"/>
</dbReference>
<dbReference type="AlphaFoldDB" id="A0AAW5R319"/>
<gene>
    <name evidence="11" type="ORF">MUB46_20375</name>
</gene>
<keyword evidence="6 9" id="KW-1133">Transmembrane helix</keyword>
<dbReference type="GO" id="GO:0015740">
    <property type="term" value="P:C4-dicarboxylate transport"/>
    <property type="evidence" value="ECO:0007669"/>
    <property type="project" value="TreeGrafter"/>
</dbReference>
<evidence type="ECO:0000256" key="1">
    <source>
        <dbReference type="ARBA" id="ARBA00004429"/>
    </source>
</evidence>
<organism evidence="11 12">
    <name type="scientific">Microbaculum marinisediminis</name>
    <dbReference type="NCBI Taxonomy" id="2931392"/>
    <lineage>
        <taxon>Bacteria</taxon>
        <taxon>Pseudomonadati</taxon>
        <taxon>Pseudomonadota</taxon>
        <taxon>Alphaproteobacteria</taxon>
        <taxon>Hyphomicrobiales</taxon>
        <taxon>Tepidamorphaceae</taxon>
        <taxon>Microbaculum</taxon>
    </lineage>
</organism>
<protein>
    <recommendedName>
        <fullName evidence="9">TRAP transporter small permease protein</fullName>
    </recommendedName>
</protein>
<evidence type="ECO:0000256" key="3">
    <source>
        <dbReference type="ARBA" id="ARBA00022475"/>
    </source>
</evidence>
<dbReference type="PANTHER" id="PTHR35011">
    <property type="entry name" value="2,3-DIKETO-L-GULONATE TRAP TRANSPORTER SMALL PERMEASE PROTEIN YIAM"/>
    <property type="match status" value="1"/>
</dbReference>
<evidence type="ECO:0000256" key="2">
    <source>
        <dbReference type="ARBA" id="ARBA00022448"/>
    </source>
</evidence>
<feature type="transmembrane region" description="Helical" evidence="9">
    <location>
        <begin position="54"/>
        <end position="76"/>
    </location>
</feature>
<sequence length="161" mass="17349">MFRTFALVCHRAAQGAVIAILGAILVIVVIQIVLRYGFGASLTWSEEVVRYLLIWLTFVGASVAVREGSLVGLDLLPRFAERIGLGPALNILVSLLGLCFVLATAYYGFQLASSPAIQRQSFSTLPLPMTLVYGAIPLSAGLMAVQLVDVIVDQVRRGRDT</sequence>
<feature type="transmembrane region" description="Helical" evidence="9">
    <location>
        <begin position="88"/>
        <end position="109"/>
    </location>
</feature>
<keyword evidence="12" id="KW-1185">Reference proteome</keyword>
<dbReference type="PANTHER" id="PTHR35011:SF11">
    <property type="entry name" value="TRAP TRANSPORTER SMALL PERMEASE PROTEIN"/>
    <property type="match status" value="1"/>
</dbReference>
<comment type="caution">
    <text evidence="11">The sequence shown here is derived from an EMBL/GenBank/DDBJ whole genome shotgun (WGS) entry which is preliminary data.</text>
</comment>
<dbReference type="EMBL" id="JALIDZ010000011">
    <property type="protein sequence ID" value="MCT8974229.1"/>
    <property type="molecule type" value="Genomic_DNA"/>
</dbReference>
<reference evidence="11 12" key="1">
    <citation type="submission" date="2022-04" db="EMBL/GenBank/DDBJ databases">
        <authorList>
            <person name="Ye Y.-Q."/>
            <person name="Du Z.-J."/>
        </authorList>
    </citation>
    <scope>NUCLEOTIDE SEQUENCE [LARGE SCALE GENOMIC DNA]</scope>
    <source>
        <strain evidence="11 12">A6E488</strain>
    </source>
</reference>
<evidence type="ECO:0000256" key="7">
    <source>
        <dbReference type="ARBA" id="ARBA00023136"/>
    </source>
</evidence>
<dbReference type="InterPro" id="IPR055348">
    <property type="entry name" value="DctQ"/>
</dbReference>
<evidence type="ECO:0000313" key="11">
    <source>
        <dbReference type="EMBL" id="MCT8974229.1"/>
    </source>
</evidence>
<evidence type="ECO:0000313" key="12">
    <source>
        <dbReference type="Proteomes" id="UP001320898"/>
    </source>
</evidence>
<name>A0AAW5R319_9HYPH</name>
<dbReference type="GO" id="GO:0022857">
    <property type="term" value="F:transmembrane transporter activity"/>
    <property type="evidence" value="ECO:0007669"/>
    <property type="project" value="UniProtKB-UniRule"/>
</dbReference>
<evidence type="ECO:0000256" key="9">
    <source>
        <dbReference type="RuleBase" id="RU369079"/>
    </source>
</evidence>
<dbReference type="Proteomes" id="UP001320898">
    <property type="component" value="Unassembled WGS sequence"/>
</dbReference>
<comment type="function">
    <text evidence="9">Part of the tripartite ATP-independent periplasmic (TRAP) transport system.</text>
</comment>
<evidence type="ECO:0000256" key="4">
    <source>
        <dbReference type="ARBA" id="ARBA00022519"/>
    </source>
</evidence>
<evidence type="ECO:0000256" key="8">
    <source>
        <dbReference type="ARBA" id="ARBA00038436"/>
    </source>
</evidence>